<reference evidence="1 2" key="1">
    <citation type="submission" date="2023-07" db="EMBL/GenBank/DDBJ databases">
        <title>Comparative genomics of wheat-associated soil bacteria to identify genetic determinants of phenazine resistance.</title>
        <authorList>
            <person name="Mouncey N."/>
        </authorList>
    </citation>
    <scope>NUCLEOTIDE SEQUENCE [LARGE SCALE GENOMIC DNA]</scope>
    <source>
        <strain evidence="1 2">B3I12</strain>
    </source>
</reference>
<dbReference type="SUPFAM" id="SSF53474">
    <property type="entry name" value="alpha/beta-Hydrolases"/>
    <property type="match status" value="1"/>
</dbReference>
<gene>
    <name evidence="1" type="ORF">QF034_002143</name>
</gene>
<protein>
    <recommendedName>
        <fullName evidence="3">Lecithin:cholesterol acyltransferase</fullName>
    </recommendedName>
</protein>
<evidence type="ECO:0000313" key="2">
    <source>
        <dbReference type="Proteomes" id="UP001232755"/>
    </source>
</evidence>
<dbReference type="Pfam" id="PF02450">
    <property type="entry name" value="LCAT"/>
    <property type="match status" value="1"/>
</dbReference>
<accession>A0ABU0QN63</accession>
<sequence>MATRRGRVDDLVVVVPGIMGSRLADADGREVWGLSGRALLRGIRTFGGSVTALALPAGLLDDHPGDGVRPVGVIPDVHGLPGLSSLVEGYTDLLDWLERHFTLRRRLPDEDPRTPANLIAFSYDWRLSCRYNAARLGERVAQELGRWRQTAPGRADAKAVFVCHSMGGLVARQYVEQGGGAEITRRVITLGTPYRGSLDALLYLVNGARRGLGRLVGPALSSFARSLPSLHQLAPDYACLAGAPALRCAWEVTGLPGVDEELLKDAQTFHCALREPAAGTAYAVEYLPVGGVLQPTPTTAEFDGGDRLAPLFTIEGEDEGGDGRVPCLSSAHVAGVRRPACTPWEQHGSLQNNPAVRQALWGWLTPEPRVHRGPERREAALGVRVPEVVAEGELCEVEVSVPRDVPGFEELAVGVRVDGGDGWRPLRNRGGGRYAAALRGLGAGAHRLEVGARHAPGETVTALVLVLGRDSRAGGGA</sequence>
<name>A0ABU0QN63_9ACTN</name>
<dbReference type="Proteomes" id="UP001232755">
    <property type="component" value="Unassembled WGS sequence"/>
</dbReference>
<dbReference type="PANTHER" id="PTHR11440">
    <property type="entry name" value="LECITHIN-CHOLESTEROL ACYLTRANSFERASE-RELATED"/>
    <property type="match status" value="1"/>
</dbReference>
<evidence type="ECO:0008006" key="3">
    <source>
        <dbReference type="Google" id="ProtNLM"/>
    </source>
</evidence>
<dbReference type="InterPro" id="IPR003386">
    <property type="entry name" value="LACT/PDAT_acylTrfase"/>
</dbReference>
<dbReference type="InterPro" id="IPR029058">
    <property type="entry name" value="AB_hydrolase_fold"/>
</dbReference>
<organism evidence="1 2">
    <name type="scientific">Streptomyces africanus</name>
    <dbReference type="NCBI Taxonomy" id="231024"/>
    <lineage>
        <taxon>Bacteria</taxon>
        <taxon>Bacillati</taxon>
        <taxon>Actinomycetota</taxon>
        <taxon>Actinomycetes</taxon>
        <taxon>Kitasatosporales</taxon>
        <taxon>Streptomycetaceae</taxon>
        <taxon>Streptomyces</taxon>
    </lineage>
</organism>
<evidence type="ECO:0000313" key="1">
    <source>
        <dbReference type="EMBL" id="MDQ0747912.1"/>
    </source>
</evidence>
<dbReference type="EMBL" id="JAUSYP010000001">
    <property type="protein sequence ID" value="MDQ0747912.1"/>
    <property type="molecule type" value="Genomic_DNA"/>
</dbReference>
<dbReference type="Gene3D" id="3.40.50.1820">
    <property type="entry name" value="alpha/beta hydrolase"/>
    <property type="match status" value="1"/>
</dbReference>
<dbReference type="RefSeq" id="WP_307174717.1">
    <property type="nucleotide sequence ID" value="NZ_JAUSYP010000001.1"/>
</dbReference>
<keyword evidence="2" id="KW-1185">Reference proteome</keyword>
<proteinExistence type="predicted"/>
<comment type="caution">
    <text evidence="1">The sequence shown here is derived from an EMBL/GenBank/DDBJ whole genome shotgun (WGS) entry which is preliminary data.</text>
</comment>